<protein>
    <recommendedName>
        <fullName evidence="2">AsmA domain-containing protein</fullName>
    </recommendedName>
</protein>
<keyword evidence="1" id="KW-1133">Transmembrane helix</keyword>
<sequence>MALKRRKILKSILAATVLVFGVVILGLVPINLSFVKDNIEQYVRENLDLDVTFQGPLRLRLGPNPRVEAAAIELRKLGAVDEVLARIAALSVNPRLFEIVRGRIHIKAIQITDVQFDYCAALPSFGDDNNGTELLPSIAAKTLTVSNLHIYCGDRSDKQTLEVVVAELNGSAPANEAMSATVKGRINDLPIELEAHSGNLNALLANPDTLPLQLSIAIQGAELRLEGAINDPFGQFELGADISLRVQNPQNLLSNLGISIPGLAEFEIAGQASLNVDGVGIENLVGKLGNSNIDARVLARFSPERNYYEVDAHLSRLHPDLFGSASVTSEENDDLEAVDLRSLFDALREFDGKIHISVDELTSAAVHIENLDLDASLSDGSLDLSRFQMLFMGSPIDAEARLDMQGECGEFRVHGRAAGVDLKLLTELLDNKFAIAGNLDRFEFNARSCGNTLSEHRNTMQADVNVSDATISYKNLDAPMQLDTLKVNAGWSQPSRAVFRGQLLDEKLSIDVQGGTIEKLASGSPWPITLEMAGPGVSMTLNGNAALGADSAFFDANLSIDAPRVGALHRWIEVNPASELPLSVSASVQWSNDSVLIDGIDAALGHSDVKGRLKSFDEDRTPVLVTELRSAGLDIMELKSMLLPTETLSRSSSQPGRVSNFIDNLEILLGSDLPSVDLDLHIEQLHGTSIEIRDVELRGKARSQLIDNANLSMRLDGFLFEGTFDLDLRDLPGTVSYQASANDLDIGRLLQKLDLMDDTHITADQVNLDYSSHGTTLREIAVNGETLAEIQNFSWLAENPDEDTVVDLQLARLVMAAAPDQPTEWEATGLLDGIPLKAWAETPSLGAILHGEKKSPLTIVASSGNVVAMLSGNIDYSNPDVFSGELVLSGEKMDPETVDFAQLESPLKGFALHSDLMISDREISLAELSANIGTSHATGYAKVIDTEDGKEFEVRLQAAHVQTDDFVELADAWREHRQENAEAESLAEPETPDLGDVVREYIEALTHENSFDIQIGIDALFAGDRYLGGAQFGILADKDNFRLQPIKVTLPSGDIDAEYVVERTADGVDALLNIYIERLQYGDLVRLLDPDAQQNVRGFLYLDTSLTSSAPTTAQLSNAVQGRFELMTIPEDIVAGVLDLWAANLVVTLVTPKGFSQPKKLNCMVASFSVDEGVMRSRTVMLDTTDVIIRGRGSIDIANRTLDLIVAPQAKVEKFFSMSTPVAITGPWDDFQVGVTKVGIAATLFRWYMALIYVPYKWLSGERFPADGLTTCFNATDWELPPDSD</sequence>
<reference evidence="3" key="1">
    <citation type="submission" date="2019-07" db="EMBL/GenBank/DDBJ databases">
        <authorList>
            <person name="Weber M."/>
            <person name="Kostadinov I."/>
            <person name="Kostadinov D I."/>
        </authorList>
    </citation>
    <scope>NUCLEOTIDE SEQUENCE</scope>
    <source>
        <strain evidence="3">Gfbio:sag-sample-m06:053724c1-46a9-4a36-b237-ea2bf867836b</strain>
    </source>
</reference>
<keyword evidence="1" id="KW-0472">Membrane</keyword>
<evidence type="ECO:0000256" key="1">
    <source>
        <dbReference type="SAM" id="Phobius"/>
    </source>
</evidence>
<dbReference type="EMBL" id="LR633967">
    <property type="protein sequence ID" value="VUX55859.1"/>
    <property type="molecule type" value="Genomic_DNA"/>
</dbReference>
<dbReference type="InterPro" id="IPR052894">
    <property type="entry name" value="AsmA-related"/>
</dbReference>
<feature type="domain" description="AsmA" evidence="2">
    <location>
        <begin position="324"/>
        <end position="458"/>
    </location>
</feature>
<dbReference type="PANTHER" id="PTHR30441">
    <property type="entry name" value="DUF748 DOMAIN-CONTAINING PROTEIN"/>
    <property type="match status" value="1"/>
</dbReference>
<dbReference type="PANTHER" id="PTHR30441:SF4">
    <property type="entry name" value="PROTEIN ASMA"/>
    <property type="match status" value="1"/>
</dbReference>
<accession>A0A7D9H406</accession>
<dbReference type="Pfam" id="PF05170">
    <property type="entry name" value="AsmA"/>
    <property type="match status" value="1"/>
</dbReference>
<evidence type="ECO:0000313" key="3">
    <source>
        <dbReference type="EMBL" id="VUX55859.1"/>
    </source>
</evidence>
<keyword evidence="1" id="KW-0812">Transmembrane</keyword>
<dbReference type="InterPro" id="IPR007844">
    <property type="entry name" value="AsmA"/>
</dbReference>
<feature type="transmembrane region" description="Helical" evidence="1">
    <location>
        <begin position="12"/>
        <end position="34"/>
    </location>
</feature>
<dbReference type="GO" id="GO:0005886">
    <property type="term" value="C:plasma membrane"/>
    <property type="evidence" value="ECO:0007669"/>
    <property type="project" value="TreeGrafter"/>
</dbReference>
<organism evidence="3">
    <name type="scientific">uncultured Woeseiaceae bacterium</name>
    <dbReference type="NCBI Taxonomy" id="1983305"/>
    <lineage>
        <taxon>Bacteria</taxon>
        <taxon>Pseudomonadati</taxon>
        <taxon>Pseudomonadota</taxon>
        <taxon>Gammaproteobacteria</taxon>
        <taxon>Woeseiales</taxon>
        <taxon>Woeseiaceae</taxon>
        <taxon>environmental samples</taxon>
    </lineage>
</organism>
<name>A0A7D9H406_9GAMM</name>
<proteinExistence type="predicted"/>
<evidence type="ECO:0000259" key="2">
    <source>
        <dbReference type="Pfam" id="PF05170"/>
    </source>
</evidence>
<gene>
    <name evidence="3" type="ORF">JTBM06_V1_140015</name>
</gene>
<dbReference type="GO" id="GO:0090313">
    <property type="term" value="P:regulation of protein targeting to membrane"/>
    <property type="evidence" value="ECO:0007669"/>
    <property type="project" value="TreeGrafter"/>
</dbReference>